<feature type="domain" description="Tyr recombinase" evidence="3">
    <location>
        <begin position="1"/>
        <end position="126"/>
    </location>
</feature>
<dbReference type="EMBL" id="CP023284">
    <property type="protein sequence ID" value="ATA52346.1"/>
    <property type="molecule type" value="Genomic_DNA"/>
</dbReference>
<evidence type="ECO:0000256" key="2">
    <source>
        <dbReference type="SAM" id="MobiDB-lite"/>
    </source>
</evidence>
<dbReference type="Proteomes" id="UP000217154">
    <property type="component" value="Chromosome"/>
</dbReference>
<gene>
    <name evidence="4" type="ORF">CKY39_03265</name>
</gene>
<dbReference type="SUPFAM" id="SSF56349">
    <property type="entry name" value="DNA breaking-rejoining enzymes"/>
    <property type="match status" value="1"/>
</dbReference>
<evidence type="ECO:0000259" key="3">
    <source>
        <dbReference type="PROSITE" id="PS51898"/>
    </source>
</evidence>
<dbReference type="Gene3D" id="1.10.443.10">
    <property type="entry name" value="Intergrase catalytic core"/>
    <property type="match status" value="1"/>
</dbReference>
<dbReference type="InterPro" id="IPR011010">
    <property type="entry name" value="DNA_brk_join_enz"/>
</dbReference>
<evidence type="ECO:0000313" key="5">
    <source>
        <dbReference type="Proteomes" id="UP000217154"/>
    </source>
</evidence>
<name>A0A250DDE2_9BURK</name>
<dbReference type="GO" id="GO:0015074">
    <property type="term" value="P:DNA integration"/>
    <property type="evidence" value="ECO:0007669"/>
    <property type="project" value="InterPro"/>
</dbReference>
<dbReference type="Pfam" id="PF00589">
    <property type="entry name" value="Phage_integrase"/>
    <property type="match status" value="1"/>
</dbReference>
<dbReference type="PROSITE" id="PS51898">
    <property type="entry name" value="TYR_RECOMBINASE"/>
    <property type="match status" value="1"/>
</dbReference>
<protein>
    <recommendedName>
        <fullName evidence="3">Tyr recombinase domain-containing protein</fullName>
    </recommendedName>
</protein>
<keyword evidence="1" id="KW-0233">DNA recombination</keyword>
<dbReference type="InterPro" id="IPR002104">
    <property type="entry name" value="Integrase_catalytic"/>
</dbReference>
<dbReference type="GO" id="GO:0003677">
    <property type="term" value="F:DNA binding"/>
    <property type="evidence" value="ECO:0007669"/>
    <property type="project" value="InterPro"/>
</dbReference>
<dbReference type="GO" id="GO:0006310">
    <property type="term" value="P:DNA recombination"/>
    <property type="evidence" value="ECO:0007669"/>
    <property type="project" value="UniProtKB-KW"/>
</dbReference>
<dbReference type="AlphaFoldDB" id="A0A250DDE2"/>
<accession>A0A250DDE2</accession>
<dbReference type="KEGG" id="vbo:CKY39_03265"/>
<feature type="region of interest" description="Disordered" evidence="2">
    <location>
        <begin position="51"/>
        <end position="75"/>
    </location>
</feature>
<reference evidence="4 5" key="1">
    <citation type="submission" date="2017-09" db="EMBL/GenBank/DDBJ databases">
        <title>The diverse metabolic capabilities of V. boronicumulans make it an excellent choice for continued studies on novel biodegradation.</title>
        <authorList>
            <person name="Sun S."/>
        </authorList>
    </citation>
    <scope>NUCLEOTIDE SEQUENCE [LARGE SCALE GENOMIC DNA]</scope>
    <source>
        <strain evidence="4 5">J1</strain>
    </source>
</reference>
<organism evidence="4 5">
    <name type="scientific">Variovorax boronicumulans</name>
    <dbReference type="NCBI Taxonomy" id="436515"/>
    <lineage>
        <taxon>Bacteria</taxon>
        <taxon>Pseudomonadati</taxon>
        <taxon>Pseudomonadota</taxon>
        <taxon>Betaproteobacteria</taxon>
        <taxon>Burkholderiales</taxon>
        <taxon>Comamonadaceae</taxon>
        <taxon>Variovorax</taxon>
    </lineage>
</organism>
<sequence length="139" mass="14741">MLTRTGPASRCVMRWSASTLVQDRAGVGSGSFLKTIIPPPRAAASSGVTISMMRPSSGRSSGRTSGRHTKPATPHTLRHSIATHLLQTGSDIRTVQEPMGHADVATTMIYTHVLRMGGSAVRSSLDALTSAETPQSFPW</sequence>
<dbReference type="InterPro" id="IPR013762">
    <property type="entry name" value="Integrase-like_cat_sf"/>
</dbReference>
<evidence type="ECO:0000256" key="1">
    <source>
        <dbReference type="ARBA" id="ARBA00023172"/>
    </source>
</evidence>
<evidence type="ECO:0000313" key="4">
    <source>
        <dbReference type="EMBL" id="ATA52346.1"/>
    </source>
</evidence>
<proteinExistence type="predicted"/>